<name>A0A7G6UA47_RSIV</name>
<organismHost>
    <name type="scientific">Seriola</name>
    <dbReference type="NCBI Taxonomy" id="8160"/>
</organismHost>
<sequence length="144" mass="16317">MCSSSPPPASSAQWLSDRFPVFSCKEDCDIIMETARHLEHSGFYWGPLGVEEAHRMLRTSALGSFLIRDSRQRDVLFTLSYHSVSGPISVRIEYKEKQFSLAGSKRSFSSIFVLLDHYISAPQNILDAPYMKQAQTVMQCDTVF</sequence>
<dbReference type="EMBL" id="MT798582">
    <property type="protein sequence ID" value="QND75879.1"/>
    <property type="molecule type" value="Genomic_DNA"/>
</dbReference>
<dbReference type="InterPro" id="IPR035861">
    <property type="entry name" value="SOCS1_SH2"/>
</dbReference>
<dbReference type="PANTHER" id="PTHR10155:SF4">
    <property type="entry name" value="SUPPRESSOR OF CYTOKINE SIGNALING 1"/>
    <property type="match status" value="1"/>
</dbReference>
<evidence type="ECO:0000313" key="2">
    <source>
        <dbReference type="EMBL" id="QND75879.1"/>
    </source>
</evidence>
<evidence type="ECO:0000259" key="1">
    <source>
        <dbReference type="PROSITE" id="PS50001"/>
    </source>
</evidence>
<protein>
    <submittedName>
        <fullName evidence="2">Suppressor of cytokine signaling 1</fullName>
    </submittedName>
</protein>
<organism evidence="2">
    <name type="scientific">Red sea bream iridovirus</name>
    <name type="common">RSIV</name>
    <dbReference type="NCBI Taxonomy" id="65424"/>
    <lineage>
        <taxon>Viruses</taxon>
        <taxon>Varidnaviria</taxon>
        <taxon>Bamfordvirae</taxon>
        <taxon>Nucleocytoviricota</taxon>
        <taxon>Megaviricetes</taxon>
        <taxon>Pimascovirales</taxon>
        <taxon>Pimascovirales incertae sedis</taxon>
        <taxon>Iridoviridae</taxon>
        <taxon>Alphairidovirinae</taxon>
        <taxon>Megalocytivirus</taxon>
        <taxon>Megalocytivirus pagrus1</taxon>
        <taxon>Infectious spleen and kidney necrosis virus</taxon>
    </lineage>
</organism>
<organismHost>
    <name type="scientific">Epinephelus</name>
    <dbReference type="NCBI Taxonomy" id="94231"/>
</organismHost>
<dbReference type="Gene3D" id="3.30.505.10">
    <property type="entry name" value="SH2 domain"/>
    <property type="match status" value="1"/>
</dbReference>
<dbReference type="CDD" id="cd10382">
    <property type="entry name" value="SH2_SOCS1"/>
    <property type="match status" value="1"/>
</dbReference>
<dbReference type="InterPro" id="IPR036860">
    <property type="entry name" value="SH2_dom_sf"/>
</dbReference>
<reference evidence="2" key="1">
    <citation type="submission" date="2020-07" db="EMBL/GenBank/DDBJ databases">
        <title>Complete genome sequence of Red Seabream iridovirus isolated from Asian seabass.</title>
        <authorList>
            <person name="Puneeth T.G."/>
            <person name="Girisha S.K."/>
            <person name="Baliga P."/>
            <person name="Shekar M."/>
            <person name="Nithin M.S."/>
            <person name="Naveen B.T."/>
            <person name="Vinay T.N."/>
            <person name="Suresh T."/>
            <person name="Ajay S.K."/>
            <person name="Venugopal M.N."/>
            <person name="Ramesh K.S."/>
        </authorList>
    </citation>
    <scope>NUCLEOTIDE SEQUENCE</scope>
    <source>
        <strain evidence="2">RSIV_121</strain>
    </source>
</reference>
<dbReference type="SUPFAM" id="SSF55550">
    <property type="entry name" value="SH2 domain"/>
    <property type="match status" value="1"/>
</dbReference>
<accession>A0A7G6UA47</accession>
<dbReference type="Pfam" id="PF00017">
    <property type="entry name" value="SH2"/>
    <property type="match status" value="1"/>
</dbReference>
<dbReference type="InterPro" id="IPR000980">
    <property type="entry name" value="SH2"/>
</dbReference>
<dbReference type="PROSITE" id="PS50001">
    <property type="entry name" value="SH2"/>
    <property type="match status" value="1"/>
</dbReference>
<dbReference type="PANTHER" id="PTHR10155">
    <property type="entry name" value="PHOSPHATIDYLINOSITOL 3-KINASE REGULATORY SUBUNIT"/>
    <property type="match status" value="1"/>
</dbReference>
<gene>
    <name evidence="2" type="ORF">ORF094</name>
</gene>
<proteinExistence type="predicted"/>
<dbReference type="GO" id="GO:0046935">
    <property type="term" value="F:1-phosphatidylinositol-3-kinase regulator activity"/>
    <property type="evidence" value="ECO:0007669"/>
    <property type="project" value="TreeGrafter"/>
</dbReference>
<dbReference type="SMART" id="SM00252">
    <property type="entry name" value="SH2"/>
    <property type="match status" value="1"/>
</dbReference>
<feature type="domain" description="SH2" evidence="1">
    <location>
        <begin position="43"/>
        <end position="118"/>
    </location>
</feature>
<organismHost>
    <name type="scientific">Thunnus thynnus</name>
    <name type="common">Atlantic bluefin tuna</name>
    <name type="synonym">Scomber thynnus</name>
    <dbReference type="NCBI Taxonomy" id="8237"/>
</organismHost>
<organismHost>
    <name type="scientific">Lateolabrax</name>
    <dbReference type="NCBI Taxonomy" id="8163"/>
</organismHost>
<dbReference type="GO" id="GO:0046854">
    <property type="term" value="P:phosphatidylinositol phosphate biosynthetic process"/>
    <property type="evidence" value="ECO:0007669"/>
    <property type="project" value="TreeGrafter"/>
</dbReference>
<dbReference type="GO" id="GO:0005942">
    <property type="term" value="C:phosphatidylinositol 3-kinase complex"/>
    <property type="evidence" value="ECO:0007669"/>
    <property type="project" value="TreeGrafter"/>
</dbReference>